<feature type="domain" description="EAL" evidence="5">
    <location>
        <begin position="455"/>
        <end position="711"/>
    </location>
</feature>
<feature type="domain" description="Response regulatory" evidence="3">
    <location>
        <begin position="19"/>
        <end position="136"/>
    </location>
</feature>
<dbReference type="Proteomes" id="UP000575898">
    <property type="component" value="Unassembled WGS sequence"/>
</dbReference>
<feature type="domain" description="GGDEF" evidence="6">
    <location>
        <begin position="313"/>
        <end position="446"/>
    </location>
</feature>
<dbReference type="GO" id="GO:0000160">
    <property type="term" value="P:phosphorelay signal transduction system"/>
    <property type="evidence" value="ECO:0007669"/>
    <property type="project" value="InterPro"/>
</dbReference>
<dbReference type="InterPro" id="IPR001789">
    <property type="entry name" value="Sig_transdc_resp-reg_receiver"/>
</dbReference>
<dbReference type="SMART" id="SM00091">
    <property type="entry name" value="PAS"/>
    <property type="match status" value="1"/>
</dbReference>
<dbReference type="InterPro" id="IPR052155">
    <property type="entry name" value="Biofilm_reg_signaling"/>
</dbReference>
<dbReference type="SUPFAM" id="SSF55073">
    <property type="entry name" value="Nucleotide cyclase"/>
    <property type="match status" value="1"/>
</dbReference>
<dbReference type="SMART" id="SM00052">
    <property type="entry name" value="EAL"/>
    <property type="match status" value="1"/>
</dbReference>
<dbReference type="PROSITE" id="PS50883">
    <property type="entry name" value="EAL"/>
    <property type="match status" value="1"/>
</dbReference>
<dbReference type="Gene3D" id="3.40.50.2300">
    <property type="match status" value="1"/>
</dbReference>
<dbReference type="SUPFAM" id="SSF55785">
    <property type="entry name" value="PYP-like sensor domain (PAS domain)"/>
    <property type="match status" value="1"/>
</dbReference>
<dbReference type="InterPro" id="IPR035919">
    <property type="entry name" value="EAL_sf"/>
</dbReference>
<name>A0A840MEU5_9PROT</name>
<dbReference type="InterPro" id="IPR043128">
    <property type="entry name" value="Rev_trsase/Diguanyl_cyclase"/>
</dbReference>
<keyword evidence="2" id="KW-0597">Phosphoprotein</keyword>
<keyword evidence="8" id="KW-1185">Reference proteome</keyword>
<dbReference type="Gene3D" id="3.30.70.270">
    <property type="match status" value="1"/>
</dbReference>
<evidence type="ECO:0000259" key="4">
    <source>
        <dbReference type="PROSITE" id="PS50112"/>
    </source>
</evidence>
<sequence>MAANDTSPTAVRIPPFIQTVLLVDDKQENRVALEAMLDDGQIHFLHASSGATALKMLLNTEVSLVLLDVSMPGMDGYEVLQMMRSTRSTRHIPVIMLTAFLRDEMETLRGYQAGAIEFLTKPINSVMLRCKVMQFLALNQQKHQLKIAYERLDTQKAYYESMLNAAGEGVIGLSTEGEVRFANPAALNLLQLPQPDLLDQPFRSFYPPLEEQPNHWEASDFYLAWSEKREIRVEEALFGSTQRDAFPVQYTCSPLAGCTKGTVVVFVDITQRKALENQLRMQAMTDHLTGLYNRAGFKAALLHALARCTRHHGQMALLLIDLDRFKQVNDTLGHESGDKLLQAVADRLRHTVRQADTLARLGGDEFTVILEHLDGAEDAAYCAAKIIEALKHPFQIQDMELIIGASVGIATYPACGDNPVALMQAADVAMYRAKSDGRNLYHFFTQEMNDRARTKMVLEQSLHHALTGQQLRLVYQPQIDLRTGQIIGLEALLRWQHPTAGLVSPATFVPLLEETGLIVPVGNWIIKTVCAQRQDWNRRHVLPEDCKIAINISPRQFVDENLARMLRQHLHQHQINPASIELELTENMLMQENEQTLHILHQLHQLAVSLSIDDFGTGYSSFSYIKRFNLDALKIDKSFVDQLAESERDVAIVASIIDLAHNLRMKTIAEGVETKAQLDVLTCLGCDIIQGFYYSPPCQVAELESLISNSMTAGMPLRPNHMPSQAGMPPPAPSC</sequence>
<comment type="catalytic activity">
    <reaction evidence="1">
        <text>3',3'-c-di-GMP + H2O = 5'-phosphoguanylyl(3'-&gt;5')guanosine + H(+)</text>
        <dbReference type="Rhea" id="RHEA:24902"/>
        <dbReference type="ChEBI" id="CHEBI:15377"/>
        <dbReference type="ChEBI" id="CHEBI:15378"/>
        <dbReference type="ChEBI" id="CHEBI:58754"/>
        <dbReference type="ChEBI" id="CHEBI:58805"/>
        <dbReference type="EC" id="3.1.4.52"/>
    </reaction>
    <physiologicalReaction direction="left-to-right" evidence="1">
        <dbReference type="Rhea" id="RHEA:24903"/>
    </physiologicalReaction>
</comment>
<dbReference type="Gene3D" id="3.20.20.450">
    <property type="entry name" value="EAL domain"/>
    <property type="match status" value="1"/>
</dbReference>
<dbReference type="Gene3D" id="3.30.450.20">
    <property type="entry name" value="PAS domain"/>
    <property type="match status" value="1"/>
</dbReference>
<dbReference type="FunFam" id="3.30.70.270:FF:000001">
    <property type="entry name" value="Diguanylate cyclase domain protein"/>
    <property type="match status" value="1"/>
</dbReference>
<evidence type="ECO:0000259" key="5">
    <source>
        <dbReference type="PROSITE" id="PS50883"/>
    </source>
</evidence>
<proteinExistence type="predicted"/>
<feature type="domain" description="PAS" evidence="4">
    <location>
        <begin position="155"/>
        <end position="208"/>
    </location>
</feature>
<gene>
    <name evidence="7" type="ORF">HNQ59_000172</name>
</gene>
<feature type="modified residue" description="4-aspartylphosphate" evidence="2">
    <location>
        <position position="68"/>
    </location>
</feature>
<dbReference type="Pfam" id="PF00563">
    <property type="entry name" value="EAL"/>
    <property type="match status" value="1"/>
</dbReference>
<dbReference type="CDD" id="cd01949">
    <property type="entry name" value="GGDEF"/>
    <property type="match status" value="1"/>
</dbReference>
<dbReference type="NCBIfam" id="TIGR00254">
    <property type="entry name" value="GGDEF"/>
    <property type="match status" value="1"/>
</dbReference>
<dbReference type="InterPro" id="IPR013656">
    <property type="entry name" value="PAS_4"/>
</dbReference>
<evidence type="ECO:0000259" key="6">
    <source>
        <dbReference type="PROSITE" id="PS50887"/>
    </source>
</evidence>
<dbReference type="InterPro" id="IPR011006">
    <property type="entry name" value="CheY-like_superfamily"/>
</dbReference>
<dbReference type="InterPro" id="IPR029787">
    <property type="entry name" value="Nucleotide_cyclase"/>
</dbReference>
<dbReference type="Pfam" id="PF00072">
    <property type="entry name" value="Response_reg"/>
    <property type="match status" value="1"/>
</dbReference>
<evidence type="ECO:0000313" key="7">
    <source>
        <dbReference type="EMBL" id="MBB5016910.1"/>
    </source>
</evidence>
<dbReference type="AlphaFoldDB" id="A0A840MEU5"/>
<organism evidence="7 8">
    <name type="scientific">Chitinivorax tropicus</name>
    <dbReference type="NCBI Taxonomy" id="714531"/>
    <lineage>
        <taxon>Bacteria</taxon>
        <taxon>Pseudomonadati</taxon>
        <taxon>Pseudomonadota</taxon>
        <taxon>Betaproteobacteria</taxon>
        <taxon>Chitinivorax</taxon>
    </lineage>
</organism>
<dbReference type="InterPro" id="IPR035965">
    <property type="entry name" value="PAS-like_dom_sf"/>
</dbReference>
<dbReference type="SMART" id="SM00267">
    <property type="entry name" value="GGDEF"/>
    <property type="match status" value="1"/>
</dbReference>
<evidence type="ECO:0000313" key="8">
    <source>
        <dbReference type="Proteomes" id="UP000575898"/>
    </source>
</evidence>
<protein>
    <submittedName>
        <fullName evidence="7">Diguanylate cyclase (GGDEF)-like protein/PAS domain S-box-containing protein</fullName>
    </submittedName>
</protein>
<evidence type="ECO:0000259" key="3">
    <source>
        <dbReference type="PROSITE" id="PS50110"/>
    </source>
</evidence>
<dbReference type="PANTHER" id="PTHR44757">
    <property type="entry name" value="DIGUANYLATE CYCLASE DGCP"/>
    <property type="match status" value="1"/>
</dbReference>
<comment type="caution">
    <text evidence="7">The sequence shown here is derived from an EMBL/GenBank/DDBJ whole genome shotgun (WGS) entry which is preliminary data.</text>
</comment>
<dbReference type="EMBL" id="JACHHY010000001">
    <property type="protein sequence ID" value="MBB5016910.1"/>
    <property type="molecule type" value="Genomic_DNA"/>
</dbReference>
<dbReference type="Pfam" id="PF08448">
    <property type="entry name" value="PAS_4"/>
    <property type="match status" value="1"/>
</dbReference>
<dbReference type="Pfam" id="PF00990">
    <property type="entry name" value="GGDEF"/>
    <property type="match status" value="1"/>
</dbReference>
<dbReference type="FunFam" id="3.20.20.450:FF:000001">
    <property type="entry name" value="Cyclic di-GMP phosphodiesterase yahA"/>
    <property type="match status" value="1"/>
</dbReference>
<dbReference type="CDD" id="cd01948">
    <property type="entry name" value="EAL"/>
    <property type="match status" value="1"/>
</dbReference>
<reference evidence="7 8" key="1">
    <citation type="submission" date="2020-08" db="EMBL/GenBank/DDBJ databases">
        <title>Genomic Encyclopedia of Type Strains, Phase IV (KMG-IV): sequencing the most valuable type-strain genomes for metagenomic binning, comparative biology and taxonomic classification.</title>
        <authorList>
            <person name="Goeker M."/>
        </authorList>
    </citation>
    <scope>NUCLEOTIDE SEQUENCE [LARGE SCALE GENOMIC DNA]</scope>
    <source>
        <strain evidence="7 8">DSM 27165</strain>
    </source>
</reference>
<dbReference type="SUPFAM" id="SSF52172">
    <property type="entry name" value="CheY-like"/>
    <property type="match status" value="1"/>
</dbReference>
<dbReference type="PANTHER" id="PTHR44757:SF2">
    <property type="entry name" value="BIOFILM ARCHITECTURE MAINTENANCE PROTEIN MBAA"/>
    <property type="match status" value="1"/>
</dbReference>
<dbReference type="InterPro" id="IPR001633">
    <property type="entry name" value="EAL_dom"/>
</dbReference>
<dbReference type="RefSeq" id="WP_184033852.1">
    <property type="nucleotide sequence ID" value="NZ_JACHHY010000001.1"/>
</dbReference>
<dbReference type="NCBIfam" id="TIGR00229">
    <property type="entry name" value="sensory_box"/>
    <property type="match status" value="1"/>
</dbReference>
<dbReference type="InterPro" id="IPR000014">
    <property type="entry name" value="PAS"/>
</dbReference>
<evidence type="ECO:0000256" key="1">
    <source>
        <dbReference type="ARBA" id="ARBA00051114"/>
    </source>
</evidence>
<dbReference type="PROSITE" id="PS50112">
    <property type="entry name" value="PAS"/>
    <property type="match status" value="1"/>
</dbReference>
<dbReference type="PROSITE" id="PS50887">
    <property type="entry name" value="GGDEF"/>
    <property type="match status" value="1"/>
</dbReference>
<dbReference type="PROSITE" id="PS50110">
    <property type="entry name" value="RESPONSE_REGULATORY"/>
    <property type="match status" value="1"/>
</dbReference>
<evidence type="ECO:0000256" key="2">
    <source>
        <dbReference type="PROSITE-ProRule" id="PRU00169"/>
    </source>
</evidence>
<dbReference type="SMART" id="SM00448">
    <property type="entry name" value="REC"/>
    <property type="match status" value="1"/>
</dbReference>
<accession>A0A840MEU5</accession>
<dbReference type="SUPFAM" id="SSF141868">
    <property type="entry name" value="EAL domain-like"/>
    <property type="match status" value="1"/>
</dbReference>
<dbReference type="GO" id="GO:0071111">
    <property type="term" value="F:cyclic-guanylate-specific phosphodiesterase activity"/>
    <property type="evidence" value="ECO:0007669"/>
    <property type="project" value="UniProtKB-EC"/>
</dbReference>
<dbReference type="GO" id="GO:0071732">
    <property type="term" value="P:cellular response to nitric oxide"/>
    <property type="evidence" value="ECO:0007669"/>
    <property type="project" value="UniProtKB-ARBA"/>
</dbReference>
<dbReference type="InterPro" id="IPR000160">
    <property type="entry name" value="GGDEF_dom"/>
</dbReference>